<name>A0ABD3GRG7_9MARC</name>
<dbReference type="PROSITE" id="PS50878">
    <property type="entry name" value="RT_POL"/>
    <property type="match status" value="1"/>
</dbReference>
<dbReference type="CDD" id="cd01650">
    <property type="entry name" value="RT_nLTR_like"/>
    <property type="match status" value="1"/>
</dbReference>
<dbReference type="InterPro" id="IPR000477">
    <property type="entry name" value="RT_dom"/>
</dbReference>
<dbReference type="SUPFAM" id="SSF56672">
    <property type="entry name" value="DNA/RNA polymerases"/>
    <property type="match status" value="1"/>
</dbReference>
<gene>
    <name evidence="2" type="ORF">R1sor_024137</name>
</gene>
<accession>A0ABD3GRG7</accession>
<sequence>MGGGGGGGKVVPLHKAGDKKDPKNYRTIMVASVYAKLFGKLLDLRLSEWCERNQVWAPTQADFRAGYSTLDHLLVLRARMEKAKRCKEPLFILFVDFHRAFDSVSRPQICDRLVELGVPTELVNVVAVLYDLVQIKPRLGAEEIQSTFGVIQGCPMSPKMFGLLIDQLFWLNQSLDSGNPNRHEVDTRVLLFADDVVMIGHGLDQFKQHLTTLATFCDHTGMEVNLSKTRPIVLYGSPLWGPTLSRSLWKEIERVQKTFIRQTLGIRVTVPYVLLMAEAGVIPLEVEALINTLEFVFRVRWQDEEKPSQRALRVSYHSGWYAHVCTWAAMWNLPECDWDEHTFLDRLRREVVRRLWAEPCSRQL</sequence>
<proteinExistence type="predicted"/>
<dbReference type="EMBL" id="JBJQOH010000007">
    <property type="protein sequence ID" value="KAL3681181.1"/>
    <property type="molecule type" value="Genomic_DNA"/>
</dbReference>
<dbReference type="Pfam" id="PF00078">
    <property type="entry name" value="RVT_1"/>
    <property type="match status" value="1"/>
</dbReference>
<dbReference type="Proteomes" id="UP001633002">
    <property type="component" value="Unassembled WGS sequence"/>
</dbReference>
<dbReference type="InterPro" id="IPR043502">
    <property type="entry name" value="DNA/RNA_pol_sf"/>
</dbReference>
<comment type="caution">
    <text evidence="2">The sequence shown here is derived from an EMBL/GenBank/DDBJ whole genome shotgun (WGS) entry which is preliminary data.</text>
</comment>
<feature type="domain" description="Reverse transcriptase" evidence="1">
    <location>
        <begin position="1"/>
        <end position="244"/>
    </location>
</feature>
<keyword evidence="3" id="KW-1185">Reference proteome</keyword>
<dbReference type="AlphaFoldDB" id="A0ABD3GRG7"/>
<evidence type="ECO:0000313" key="3">
    <source>
        <dbReference type="Proteomes" id="UP001633002"/>
    </source>
</evidence>
<protein>
    <recommendedName>
        <fullName evidence="1">Reverse transcriptase domain-containing protein</fullName>
    </recommendedName>
</protein>
<organism evidence="2 3">
    <name type="scientific">Riccia sorocarpa</name>
    <dbReference type="NCBI Taxonomy" id="122646"/>
    <lineage>
        <taxon>Eukaryota</taxon>
        <taxon>Viridiplantae</taxon>
        <taxon>Streptophyta</taxon>
        <taxon>Embryophyta</taxon>
        <taxon>Marchantiophyta</taxon>
        <taxon>Marchantiopsida</taxon>
        <taxon>Marchantiidae</taxon>
        <taxon>Marchantiales</taxon>
        <taxon>Ricciaceae</taxon>
        <taxon>Riccia</taxon>
    </lineage>
</organism>
<dbReference type="PANTHER" id="PTHR47027">
    <property type="entry name" value="REVERSE TRANSCRIPTASE DOMAIN-CONTAINING PROTEIN"/>
    <property type="match status" value="1"/>
</dbReference>
<evidence type="ECO:0000313" key="2">
    <source>
        <dbReference type="EMBL" id="KAL3681181.1"/>
    </source>
</evidence>
<dbReference type="PANTHER" id="PTHR47027:SF20">
    <property type="entry name" value="REVERSE TRANSCRIPTASE-LIKE PROTEIN WITH RNA-DIRECTED DNA POLYMERASE DOMAIN"/>
    <property type="match status" value="1"/>
</dbReference>
<evidence type="ECO:0000259" key="1">
    <source>
        <dbReference type="PROSITE" id="PS50878"/>
    </source>
</evidence>
<reference evidence="2 3" key="1">
    <citation type="submission" date="2024-09" db="EMBL/GenBank/DDBJ databases">
        <title>Chromosome-scale assembly of Riccia sorocarpa.</title>
        <authorList>
            <person name="Paukszto L."/>
        </authorList>
    </citation>
    <scope>NUCLEOTIDE SEQUENCE [LARGE SCALE GENOMIC DNA]</scope>
    <source>
        <strain evidence="2">LP-2024</strain>
        <tissue evidence="2">Aerial parts of the thallus</tissue>
    </source>
</reference>